<proteinExistence type="predicted"/>
<protein>
    <submittedName>
        <fullName evidence="1">Uncharacterized protein</fullName>
    </submittedName>
</protein>
<dbReference type="RefSeq" id="WP_023507156.1">
    <property type="nucleotide sequence ID" value="NZ_LN794217.1"/>
</dbReference>
<reference evidence="1 2" key="1">
    <citation type="submission" date="2015-01" db="EMBL/GenBank/DDBJ databases">
        <title>Draft genome sequence of Rickettsia monacensis strain IrR/Munich.</title>
        <authorList>
            <person name="Felsheim R.F."/>
            <person name="Johnson S.L."/>
            <person name="Kurtti T.J."/>
            <person name="Munderloh U.G."/>
        </authorList>
    </citation>
    <scope>NUCLEOTIDE SEQUENCE [LARGE SCALE GENOMIC DNA]</scope>
    <source>
        <strain evidence="1 2">IrR/Munich</strain>
    </source>
</reference>
<sequence>MLLDKLVLSVPTEIKTVLVKIKAYFSVPTEIKIALVKIKAYFPFPKKEKVTLTKYDSTENIETHKVNTNEAKTVKVTKKDLEKSFKLYEEKLTILAQKLSSQTSISYDDYNSQTEYYPLIGEDGNIKYIPTTEL</sequence>
<dbReference type="AlphaFoldDB" id="A0A0B7J0Q4"/>
<organism evidence="1 2">
    <name type="scientific">Rickettsia monacensis</name>
    <dbReference type="NCBI Taxonomy" id="109232"/>
    <lineage>
        <taxon>Bacteria</taxon>
        <taxon>Pseudomonadati</taxon>
        <taxon>Pseudomonadota</taxon>
        <taxon>Alphaproteobacteria</taxon>
        <taxon>Rickettsiales</taxon>
        <taxon>Rickettsiaceae</taxon>
        <taxon>Rickettsieae</taxon>
        <taxon>Rickettsia</taxon>
        <taxon>spotted fever group</taxon>
    </lineage>
</organism>
<dbReference type="EMBL" id="LN794217">
    <property type="protein sequence ID" value="CEO16550.1"/>
    <property type="molecule type" value="Genomic_DNA"/>
</dbReference>
<dbReference type="Proteomes" id="UP000018149">
    <property type="component" value="Chromosome I"/>
</dbReference>
<dbReference type="KEGG" id="rmc:RMONA_00640"/>
<keyword evidence="2" id="KW-1185">Reference proteome</keyword>
<name>A0A0B7J0Q4_9RICK</name>
<evidence type="ECO:0000313" key="2">
    <source>
        <dbReference type="Proteomes" id="UP000018149"/>
    </source>
</evidence>
<evidence type="ECO:0000313" key="1">
    <source>
        <dbReference type="EMBL" id="CEO16550.1"/>
    </source>
</evidence>
<dbReference type="STRING" id="109232.RMONA_00640"/>
<dbReference type="HOGENOM" id="CLU_2131633_0_0_5"/>
<accession>A0A0B7J0Q4</accession>
<gene>
    <name evidence="1" type="ORF">RMONA_00640</name>
</gene>